<dbReference type="InterPro" id="IPR050707">
    <property type="entry name" value="HTH_MetabolicPath_Reg"/>
</dbReference>
<dbReference type="GO" id="GO:0003677">
    <property type="term" value="F:DNA binding"/>
    <property type="evidence" value="ECO:0007669"/>
    <property type="project" value="UniProtKB-KW"/>
</dbReference>
<comment type="caution">
    <text evidence="7">The sequence shown here is derived from an EMBL/GenBank/DDBJ whole genome shotgun (WGS) entry which is preliminary data.</text>
</comment>
<organism evidence="7 8">
    <name type="scientific">Falsiroseomonas algicola</name>
    <dbReference type="NCBI Taxonomy" id="2716930"/>
    <lineage>
        <taxon>Bacteria</taxon>
        <taxon>Pseudomonadati</taxon>
        <taxon>Pseudomonadota</taxon>
        <taxon>Alphaproteobacteria</taxon>
        <taxon>Acetobacterales</taxon>
        <taxon>Roseomonadaceae</taxon>
        <taxon>Falsiroseomonas</taxon>
    </lineage>
</organism>
<dbReference type="InterPro" id="IPR005471">
    <property type="entry name" value="Tscrpt_reg_IclR_N"/>
</dbReference>
<keyword evidence="1" id="KW-0805">Transcription regulation</keyword>
<evidence type="ECO:0000256" key="3">
    <source>
        <dbReference type="ARBA" id="ARBA00023163"/>
    </source>
</evidence>
<evidence type="ECO:0000256" key="4">
    <source>
        <dbReference type="SAM" id="MobiDB-lite"/>
    </source>
</evidence>
<dbReference type="InterPro" id="IPR036390">
    <property type="entry name" value="WH_DNA-bd_sf"/>
</dbReference>
<dbReference type="InterPro" id="IPR014757">
    <property type="entry name" value="Tscrpt_reg_IclR_C"/>
</dbReference>
<dbReference type="InterPro" id="IPR036388">
    <property type="entry name" value="WH-like_DNA-bd_sf"/>
</dbReference>
<dbReference type="InterPro" id="IPR029016">
    <property type="entry name" value="GAF-like_dom_sf"/>
</dbReference>
<evidence type="ECO:0000313" key="7">
    <source>
        <dbReference type="EMBL" id="NGM19721.1"/>
    </source>
</evidence>
<evidence type="ECO:0000256" key="2">
    <source>
        <dbReference type="ARBA" id="ARBA00023125"/>
    </source>
</evidence>
<dbReference type="PROSITE" id="PS51077">
    <property type="entry name" value="HTH_ICLR"/>
    <property type="match status" value="1"/>
</dbReference>
<keyword evidence="8" id="KW-1185">Reference proteome</keyword>
<feature type="domain" description="IclR-ED" evidence="6">
    <location>
        <begin position="78"/>
        <end position="258"/>
    </location>
</feature>
<dbReference type="PROSITE" id="PS51078">
    <property type="entry name" value="ICLR_ED"/>
    <property type="match status" value="1"/>
</dbReference>
<feature type="region of interest" description="Disordered" evidence="4">
    <location>
        <begin position="256"/>
        <end position="280"/>
    </location>
</feature>
<dbReference type="SMART" id="SM00346">
    <property type="entry name" value="HTH_ICLR"/>
    <property type="match status" value="1"/>
</dbReference>
<dbReference type="GO" id="GO:0045892">
    <property type="term" value="P:negative regulation of DNA-templated transcription"/>
    <property type="evidence" value="ECO:0007669"/>
    <property type="project" value="TreeGrafter"/>
</dbReference>
<accession>A0A6M1LHJ9</accession>
<dbReference type="Pfam" id="PF01614">
    <property type="entry name" value="IclR_C"/>
    <property type="match status" value="1"/>
</dbReference>
<proteinExistence type="predicted"/>
<name>A0A6M1LHJ9_9PROT</name>
<evidence type="ECO:0000313" key="8">
    <source>
        <dbReference type="Proteomes" id="UP000475385"/>
    </source>
</evidence>
<dbReference type="GO" id="GO:0003700">
    <property type="term" value="F:DNA-binding transcription factor activity"/>
    <property type="evidence" value="ECO:0007669"/>
    <property type="project" value="TreeGrafter"/>
</dbReference>
<dbReference type="RefSeq" id="WP_164693602.1">
    <property type="nucleotide sequence ID" value="NZ_JAAIKB010000002.1"/>
</dbReference>
<evidence type="ECO:0000259" key="5">
    <source>
        <dbReference type="PROSITE" id="PS51077"/>
    </source>
</evidence>
<feature type="domain" description="HTH iclR-type" evidence="5">
    <location>
        <begin position="15"/>
        <end position="77"/>
    </location>
</feature>
<reference evidence="7 8" key="1">
    <citation type="submission" date="2020-03" db="EMBL/GenBank/DDBJ databases">
        <title>Roseomonas stagni sp. nov., isolated from pond water in Japan.</title>
        <authorList>
            <person name="Furuhata K."/>
            <person name="Miyamoto H."/>
            <person name="Goto K."/>
        </authorList>
    </citation>
    <scope>NUCLEOTIDE SEQUENCE [LARGE SCALE GENOMIC DNA]</scope>
    <source>
        <strain evidence="7 8">PeD5</strain>
    </source>
</reference>
<dbReference type="PANTHER" id="PTHR30136">
    <property type="entry name" value="HELIX-TURN-HELIX TRANSCRIPTIONAL REGULATOR, ICLR FAMILY"/>
    <property type="match status" value="1"/>
</dbReference>
<sequence length="280" mass="29506">MGKTPAVPPADRYLVPGLLRGLELLQLFTAEEPRHSQAALAARLGVTRSAIFRIVYTLTQQGFLLHDPATRLYSLGPAVLRLGDGFLAARAVLEVALPVLERLRDETGWSAHLAVREARDVLYLLRLPTRRGQASIVHVGSRLPAEATAMGRVLLADLPEAALMDLYRDAPSRRAGGSLAALARRARADRASGLVEHLGSFEAGVASLAAPLRDGSERVIAAINVTASLAEAGAPARRDAVRQALVEAAAEISRSLGAPAPVRSPPAAPTAARRGRSASG</sequence>
<dbReference type="EMBL" id="JAAIKB010000002">
    <property type="protein sequence ID" value="NGM19721.1"/>
    <property type="molecule type" value="Genomic_DNA"/>
</dbReference>
<dbReference type="SUPFAM" id="SSF55781">
    <property type="entry name" value="GAF domain-like"/>
    <property type="match status" value="1"/>
</dbReference>
<dbReference type="Proteomes" id="UP000475385">
    <property type="component" value="Unassembled WGS sequence"/>
</dbReference>
<gene>
    <name evidence="7" type="ORF">G3576_06820</name>
</gene>
<dbReference type="AlphaFoldDB" id="A0A6M1LHJ9"/>
<dbReference type="Gene3D" id="3.30.450.40">
    <property type="match status" value="1"/>
</dbReference>
<dbReference type="SUPFAM" id="SSF46785">
    <property type="entry name" value="Winged helix' DNA-binding domain"/>
    <property type="match status" value="1"/>
</dbReference>
<keyword evidence="2" id="KW-0238">DNA-binding</keyword>
<dbReference type="PANTHER" id="PTHR30136:SF34">
    <property type="entry name" value="TRANSCRIPTIONAL REGULATOR"/>
    <property type="match status" value="1"/>
</dbReference>
<keyword evidence="3" id="KW-0804">Transcription</keyword>
<evidence type="ECO:0000256" key="1">
    <source>
        <dbReference type="ARBA" id="ARBA00023015"/>
    </source>
</evidence>
<dbReference type="Gene3D" id="1.10.10.10">
    <property type="entry name" value="Winged helix-like DNA-binding domain superfamily/Winged helix DNA-binding domain"/>
    <property type="match status" value="1"/>
</dbReference>
<protein>
    <submittedName>
        <fullName evidence="7">IclR family transcriptional regulator</fullName>
    </submittedName>
</protein>
<evidence type="ECO:0000259" key="6">
    <source>
        <dbReference type="PROSITE" id="PS51078"/>
    </source>
</evidence>
<dbReference type="Pfam" id="PF09339">
    <property type="entry name" value="HTH_IclR"/>
    <property type="match status" value="1"/>
</dbReference>